<evidence type="ECO:0000313" key="2">
    <source>
        <dbReference type="EMBL" id="MBV3383042.1"/>
    </source>
</evidence>
<feature type="domain" description="Peptidase S11 D-alanyl-D-alanine carboxypeptidase A N-terminal" evidence="1">
    <location>
        <begin position="52"/>
        <end position="282"/>
    </location>
</feature>
<dbReference type="Pfam" id="PF00768">
    <property type="entry name" value="Peptidase_S11"/>
    <property type="match status" value="1"/>
</dbReference>
<dbReference type="GO" id="GO:0006508">
    <property type="term" value="P:proteolysis"/>
    <property type="evidence" value="ECO:0007669"/>
    <property type="project" value="InterPro"/>
</dbReference>
<gene>
    <name evidence="2" type="ORF">KSV97_07395</name>
    <name evidence="3" type="ORF">KSW06_07265</name>
</gene>
<evidence type="ECO:0000313" key="5">
    <source>
        <dbReference type="Proteomes" id="UP001197492"/>
    </source>
</evidence>
<protein>
    <submittedName>
        <fullName evidence="2">Serine hydrolase</fullName>
    </submittedName>
</protein>
<dbReference type="PANTHER" id="PTHR21581:SF6">
    <property type="entry name" value="TRAFFICKING PROTEIN PARTICLE COMPLEX SUBUNIT 12"/>
    <property type="match status" value="1"/>
</dbReference>
<dbReference type="AlphaFoldDB" id="A0AAW4MTI0"/>
<dbReference type="EMBL" id="JAHOEF010000044">
    <property type="protein sequence ID" value="MBV3383042.1"/>
    <property type="molecule type" value="Genomic_DNA"/>
</dbReference>
<dbReference type="EMBL" id="JAHOEL010000042">
    <property type="protein sequence ID" value="MBV3393051.1"/>
    <property type="molecule type" value="Genomic_DNA"/>
</dbReference>
<organism evidence="2 4">
    <name type="scientific">Catenibacterium mitsuokai</name>
    <dbReference type="NCBI Taxonomy" id="100886"/>
    <lineage>
        <taxon>Bacteria</taxon>
        <taxon>Bacillati</taxon>
        <taxon>Bacillota</taxon>
        <taxon>Erysipelotrichia</taxon>
        <taxon>Erysipelotrichales</taxon>
        <taxon>Coprobacillaceae</taxon>
        <taxon>Catenibacterium</taxon>
    </lineage>
</organism>
<keyword evidence="2" id="KW-0378">Hydrolase</keyword>
<dbReference type="PROSITE" id="PS51257">
    <property type="entry name" value="PROKAR_LIPOPROTEIN"/>
    <property type="match status" value="1"/>
</dbReference>
<accession>A0AAW4MTI0</accession>
<sequence>MKYRKWITMICAAFMLCACTSKQPEKKKTNTISHAAKQKEEKINSIPQPALNTEEVSAVVMDAESGKVYYAKNEQESRYPASTIKLLSALVAIEYYKDDDLLTTKNIMSLPDRVFAFTEPVHDGEQIPFKDVIRGMLLKSSNEMALTLAENYQGGYDAFINAMNKKAKKLGCQKVEVSNPHGLSYAEKGWLKETCSTKDMALIAKAFYKNKELRNIISTPSYTFESNQYRTMQNVKMTQQASPYYDERVIGGKTGFTNLAKRCLVTYSKVNNKTIITVIFKENSREETFTDTKKLLDYVNEVLAA</sequence>
<evidence type="ECO:0000313" key="4">
    <source>
        <dbReference type="Proteomes" id="UP001196408"/>
    </source>
</evidence>
<reference evidence="2 5" key="1">
    <citation type="submission" date="2021-06" db="EMBL/GenBank/DDBJ databases">
        <title>Collection of gut derived symbiotic bacterial strains cultured from healthy donors.</title>
        <authorList>
            <person name="Lin H."/>
            <person name="Littmann E."/>
            <person name="Pamer E.G."/>
        </authorList>
    </citation>
    <scope>NUCLEOTIDE SEQUENCE</scope>
    <source>
        <strain evidence="3 5">MSK.21.70</strain>
        <strain evidence="2">MSK.21.82</strain>
    </source>
</reference>
<dbReference type="GeneID" id="301324104"/>
<name>A0AAW4MTI0_9FIRM</name>
<evidence type="ECO:0000313" key="3">
    <source>
        <dbReference type="EMBL" id="MBV3393051.1"/>
    </source>
</evidence>
<evidence type="ECO:0000259" key="1">
    <source>
        <dbReference type="Pfam" id="PF00768"/>
    </source>
</evidence>
<dbReference type="Proteomes" id="UP001197492">
    <property type="component" value="Unassembled WGS sequence"/>
</dbReference>
<dbReference type="InterPro" id="IPR001967">
    <property type="entry name" value="Peptidase_S11_N"/>
</dbReference>
<dbReference type="GO" id="GO:0009002">
    <property type="term" value="F:serine-type D-Ala-D-Ala carboxypeptidase activity"/>
    <property type="evidence" value="ECO:0007669"/>
    <property type="project" value="InterPro"/>
</dbReference>
<keyword evidence="5" id="KW-1185">Reference proteome</keyword>
<dbReference type="PANTHER" id="PTHR21581">
    <property type="entry name" value="D-ALANYL-D-ALANINE CARBOXYPEPTIDASE"/>
    <property type="match status" value="1"/>
</dbReference>
<dbReference type="RefSeq" id="WP_217747824.1">
    <property type="nucleotide sequence ID" value="NZ_JAHOEB010000042.1"/>
</dbReference>
<proteinExistence type="predicted"/>
<dbReference type="Proteomes" id="UP001196408">
    <property type="component" value="Unassembled WGS sequence"/>
</dbReference>
<comment type="caution">
    <text evidence="2">The sequence shown here is derived from an EMBL/GenBank/DDBJ whole genome shotgun (WGS) entry which is preliminary data.</text>
</comment>